<evidence type="ECO:0000256" key="1">
    <source>
        <dbReference type="SAM" id="MobiDB-lite"/>
    </source>
</evidence>
<evidence type="ECO:0000313" key="2">
    <source>
        <dbReference type="Proteomes" id="UP000092443"/>
    </source>
</evidence>
<feature type="region of interest" description="Disordered" evidence="1">
    <location>
        <begin position="36"/>
        <end position="55"/>
    </location>
</feature>
<dbReference type="RefSeq" id="XP_037899068.1">
    <property type="nucleotide sequence ID" value="XM_038043140.1"/>
</dbReference>
<protein>
    <submittedName>
        <fullName evidence="3">Uncharacterized protein LOC119643713</fullName>
    </submittedName>
</protein>
<accession>A0A9C5ZGA6</accession>
<dbReference type="Proteomes" id="UP000092443">
    <property type="component" value="Unplaced"/>
</dbReference>
<gene>
    <name evidence="3" type="primary">LOC119643713</name>
</gene>
<sequence>MTFVMMQVSAAFETKDNDHLLKNEGNATTLTIITTFSSPTETPTPQQQQQQQTTEDTPLKYFSMDDAIEAFRKPLINSEMDIGGIVEAEKPFYRHFNLKYVNANINVNANNNSLCL</sequence>
<proteinExistence type="predicted"/>
<dbReference type="GeneID" id="119643713"/>
<evidence type="ECO:0000313" key="3">
    <source>
        <dbReference type="RefSeq" id="XP_037899068.1"/>
    </source>
</evidence>
<dbReference type="KEGG" id="gfs:119643713"/>
<organism evidence="2 3">
    <name type="scientific">Glossina fuscipes</name>
    <dbReference type="NCBI Taxonomy" id="7396"/>
    <lineage>
        <taxon>Eukaryota</taxon>
        <taxon>Metazoa</taxon>
        <taxon>Ecdysozoa</taxon>
        <taxon>Arthropoda</taxon>
        <taxon>Hexapoda</taxon>
        <taxon>Insecta</taxon>
        <taxon>Pterygota</taxon>
        <taxon>Neoptera</taxon>
        <taxon>Endopterygota</taxon>
        <taxon>Diptera</taxon>
        <taxon>Brachycera</taxon>
        <taxon>Muscomorpha</taxon>
        <taxon>Hippoboscoidea</taxon>
        <taxon>Glossinidae</taxon>
        <taxon>Glossina</taxon>
    </lineage>
</organism>
<dbReference type="AlphaFoldDB" id="A0A9C5ZGA6"/>
<keyword evidence="2" id="KW-1185">Reference proteome</keyword>
<reference evidence="3" key="1">
    <citation type="submission" date="2025-08" db="UniProtKB">
        <authorList>
            <consortium name="RefSeq"/>
        </authorList>
    </citation>
    <scope>IDENTIFICATION</scope>
    <source>
        <tissue evidence="3">Whole body pupa</tissue>
    </source>
</reference>
<name>A0A9C5ZGA6_9MUSC</name>